<name>A0A089HQ73_PAEDU</name>
<evidence type="ECO:0000313" key="1">
    <source>
        <dbReference type="EMBL" id="AIQ13232.1"/>
    </source>
</evidence>
<dbReference type="InterPro" id="IPR005560">
    <property type="entry name" value="Csp_YhjQ"/>
</dbReference>
<sequence>MVMTQIQYQDCIDSCLKCMNACNVSYVSSLKEYDLAELRECIRMDRECADICAYAIQAMIRQSPFVADICRLCAEICEATARVSGRYKLTHCQECINACLKCADACRQISKAVAVLA</sequence>
<dbReference type="EMBL" id="CP009288">
    <property type="protein sequence ID" value="AIQ13232.1"/>
    <property type="molecule type" value="Genomic_DNA"/>
</dbReference>
<dbReference type="CDD" id="cd08026">
    <property type="entry name" value="DUF326"/>
    <property type="match status" value="1"/>
</dbReference>
<dbReference type="Proteomes" id="UP000029409">
    <property type="component" value="Chromosome"/>
</dbReference>
<dbReference type="AlphaFoldDB" id="A0A089HQ73"/>
<keyword evidence="2" id="KW-1185">Reference proteome</keyword>
<dbReference type="KEGG" id="pdu:PDUR_15955"/>
<gene>
    <name evidence="1" type="ORF">PDUR_15955</name>
</gene>
<dbReference type="PANTHER" id="PTHR37310">
    <property type="entry name" value="CYTOPLASMIC PROTEIN-RELATED"/>
    <property type="match status" value="1"/>
</dbReference>
<reference evidence="1 2" key="1">
    <citation type="submission" date="2014-08" db="EMBL/GenBank/DDBJ databases">
        <title>Comparative genomics of the Paenibacillus odorifer group.</title>
        <authorList>
            <person name="den Bakker H.C."/>
            <person name="Tsai Y.-C."/>
            <person name="Martin N."/>
            <person name="Korlach J."/>
            <person name="Wiedmann M."/>
        </authorList>
    </citation>
    <scope>NUCLEOTIDE SEQUENCE [LARGE SCALE GENOMIC DNA]</scope>
    <source>
        <strain evidence="1 2">DSM 1735</strain>
    </source>
</reference>
<proteinExistence type="predicted"/>
<accession>A0A089HQ73</accession>
<dbReference type="InterPro" id="IPR044543">
    <property type="entry name" value="YHJQ-like"/>
</dbReference>
<evidence type="ECO:0008006" key="3">
    <source>
        <dbReference type="Google" id="ProtNLM"/>
    </source>
</evidence>
<dbReference type="Pfam" id="PF03860">
    <property type="entry name" value="Csp"/>
    <property type="match status" value="1"/>
</dbReference>
<dbReference type="eggNOG" id="ENOG5032SB1">
    <property type="taxonomic scope" value="Bacteria"/>
</dbReference>
<dbReference type="PANTHER" id="PTHR37310:SF1">
    <property type="entry name" value="CYTOPLASMIC PROTEIN"/>
    <property type="match status" value="1"/>
</dbReference>
<evidence type="ECO:0000313" key="2">
    <source>
        <dbReference type="Proteomes" id="UP000029409"/>
    </source>
</evidence>
<protein>
    <recommendedName>
        <fullName evidence="3">Ferredoxin</fullName>
    </recommendedName>
</protein>
<dbReference type="Gene3D" id="1.20.1270.360">
    <property type="match status" value="1"/>
</dbReference>
<organism evidence="1 2">
    <name type="scientific">Paenibacillus durus</name>
    <name type="common">Paenibacillus azotofixans</name>
    <dbReference type="NCBI Taxonomy" id="44251"/>
    <lineage>
        <taxon>Bacteria</taxon>
        <taxon>Bacillati</taxon>
        <taxon>Bacillota</taxon>
        <taxon>Bacilli</taxon>
        <taxon>Bacillales</taxon>
        <taxon>Paenibacillaceae</taxon>
        <taxon>Paenibacillus</taxon>
    </lineage>
</organism>